<dbReference type="OrthoDB" id="5516290at2"/>
<dbReference type="EMBL" id="CP026100">
    <property type="protein sequence ID" value="AYV46376.1"/>
    <property type="molecule type" value="Genomic_DNA"/>
</dbReference>
<keyword evidence="4 5" id="KW-0472">Membrane</keyword>
<evidence type="ECO:0000256" key="1">
    <source>
        <dbReference type="ARBA" id="ARBA00004370"/>
    </source>
</evidence>
<sequence>MNTMIAPVLALVSWTLVMWAWMYAQRLPAMTKAGIKPQDARFPGALDALPDAARQAAHNYNHLMEQPTIFYAAALAIFAAGHGDATAVALAWAYVALRVAHSIVQAGVNIVMARFVVFCLSTLVLAAMVVREWARLVG</sequence>
<feature type="transmembrane region" description="Helical" evidence="5">
    <location>
        <begin position="107"/>
        <end position="130"/>
    </location>
</feature>
<keyword evidence="9" id="KW-1185">Reference proteome</keyword>
<accession>A0A2N5CRP4</accession>
<reference evidence="6 9" key="2">
    <citation type="submission" date="2018-01" db="EMBL/GenBank/DDBJ databases">
        <title>Complete genome sequence of Caulobacter flavus RHGG3.</title>
        <authorList>
            <person name="Yang E."/>
        </authorList>
    </citation>
    <scope>NUCLEOTIDE SEQUENCE [LARGE SCALE GENOMIC DNA]</scope>
    <source>
        <strain evidence="6 9">RHGG3</strain>
    </source>
</reference>
<reference evidence="7 8" key="1">
    <citation type="submission" date="2017-12" db="EMBL/GenBank/DDBJ databases">
        <title>The genome sequence of Caulobacter flavus CGMCC1 15093.</title>
        <authorList>
            <person name="Gao J."/>
            <person name="Mao X."/>
            <person name="Sun J."/>
        </authorList>
    </citation>
    <scope>NUCLEOTIDE SEQUENCE [LARGE SCALE GENOMIC DNA]</scope>
    <source>
        <strain evidence="7 8">CGMCC1 15093</strain>
    </source>
</reference>
<evidence type="ECO:0000313" key="7">
    <source>
        <dbReference type="EMBL" id="PLR12673.1"/>
    </source>
</evidence>
<evidence type="ECO:0008006" key="10">
    <source>
        <dbReference type="Google" id="ProtNLM"/>
    </source>
</evidence>
<evidence type="ECO:0000256" key="4">
    <source>
        <dbReference type="ARBA" id="ARBA00023136"/>
    </source>
</evidence>
<protein>
    <recommendedName>
        <fullName evidence="10">MAPEG family protein</fullName>
    </recommendedName>
</protein>
<dbReference type="SUPFAM" id="SSF161084">
    <property type="entry name" value="MAPEG domain-like"/>
    <property type="match status" value="1"/>
</dbReference>
<name>A0A2N5CRP4_9CAUL</name>
<proteinExistence type="predicted"/>
<feature type="transmembrane region" description="Helical" evidence="5">
    <location>
        <begin position="69"/>
        <end position="95"/>
    </location>
</feature>
<dbReference type="Gene3D" id="1.20.120.550">
    <property type="entry name" value="Membrane associated eicosanoid/glutathione metabolism-like domain"/>
    <property type="match status" value="1"/>
</dbReference>
<evidence type="ECO:0000313" key="8">
    <source>
        <dbReference type="Proteomes" id="UP000234483"/>
    </source>
</evidence>
<dbReference type="KEGG" id="cfh:C1707_08955"/>
<evidence type="ECO:0000313" key="6">
    <source>
        <dbReference type="EMBL" id="AYV46376.1"/>
    </source>
</evidence>
<dbReference type="InterPro" id="IPR001129">
    <property type="entry name" value="Membr-assoc_MAPEG"/>
</dbReference>
<dbReference type="Pfam" id="PF01124">
    <property type="entry name" value="MAPEG"/>
    <property type="match status" value="1"/>
</dbReference>
<dbReference type="InterPro" id="IPR023352">
    <property type="entry name" value="MAPEG-like_dom_sf"/>
</dbReference>
<dbReference type="EMBL" id="PJRQ01000030">
    <property type="protein sequence ID" value="PLR12673.1"/>
    <property type="molecule type" value="Genomic_DNA"/>
</dbReference>
<comment type="subcellular location">
    <subcellularLocation>
        <location evidence="1">Membrane</location>
    </subcellularLocation>
</comment>
<dbReference type="Proteomes" id="UP000234483">
    <property type="component" value="Unassembled WGS sequence"/>
</dbReference>
<keyword evidence="2 5" id="KW-0812">Transmembrane</keyword>
<evidence type="ECO:0000256" key="3">
    <source>
        <dbReference type="ARBA" id="ARBA00022989"/>
    </source>
</evidence>
<dbReference type="Proteomes" id="UP000281192">
    <property type="component" value="Chromosome"/>
</dbReference>
<organism evidence="7 8">
    <name type="scientific">Caulobacter flavus</name>
    <dbReference type="NCBI Taxonomy" id="1679497"/>
    <lineage>
        <taxon>Bacteria</taxon>
        <taxon>Pseudomonadati</taxon>
        <taxon>Pseudomonadota</taxon>
        <taxon>Alphaproteobacteria</taxon>
        <taxon>Caulobacterales</taxon>
        <taxon>Caulobacteraceae</taxon>
        <taxon>Caulobacter</taxon>
    </lineage>
</organism>
<dbReference type="GO" id="GO:0016020">
    <property type="term" value="C:membrane"/>
    <property type="evidence" value="ECO:0007669"/>
    <property type="project" value="UniProtKB-SubCell"/>
</dbReference>
<keyword evidence="3 5" id="KW-1133">Transmembrane helix</keyword>
<evidence type="ECO:0000256" key="2">
    <source>
        <dbReference type="ARBA" id="ARBA00022692"/>
    </source>
</evidence>
<dbReference type="RefSeq" id="WP_101713739.1">
    <property type="nucleotide sequence ID" value="NZ_CP026100.1"/>
</dbReference>
<dbReference type="AlphaFoldDB" id="A0A2N5CRP4"/>
<gene>
    <name evidence="6" type="ORF">C1707_08955</name>
    <name evidence="7" type="ORF">CFHF_14640</name>
</gene>
<evidence type="ECO:0000256" key="5">
    <source>
        <dbReference type="SAM" id="Phobius"/>
    </source>
</evidence>
<evidence type="ECO:0000313" key="9">
    <source>
        <dbReference type="Proteomes" id="UP000281192"/>
    </source>
</evidence>